<sequence length="813" mass="90971">MKFGRTKKRNVYDSQLLRPVSVVSSIVSFTDELALKNISIGSTVSYLGRIGHVRYIGPIQDAEIDGTFLGIEFIHRDKRNKCDGFILGNWHFRCRPGHGGYCKPADVVVRHDLDTHEEEEPEVEVEDERVIEIPMPEDFEGAEGAEDEGEEDEEEEVDVGSEDESEANEDEHADYEEEVIEERSMPPSGDWDDDDFVDSLDGFTSDESDEAVARRNARWAKAENRQKERTEPARSFADIAHMVVKCQRAARKFIQARRVERTQVFSLDTKNFEAIDLFVAPLASRFDGIAATAREITQRCNTELEKHRAIYDYVAHRIRYDTRSYFNLPPFHFPEQSPAAVLKARLSVCEGYANAYVALAERAGLTVKKIHVATRGDVLSTQTPTKVTHAAVAALIDSRWVFMDPTWGAGTVDFTSQTFTANFTPYWFAIPATRFFYTHFPLGDIRWLSLLVSPDSVNLDKPQAEHWPLTLEQFKTRVFPEAFVWRHMVSLDHKLPEVRYTHEFDPNKPFSITLSHPPDVSIEARVTFERKPIRGIVHQQYVKTGRNRVASVIAIHFPGAGQYVVSLVGSGDGHIIEQVTKYLITVSGGPTGHNGVVPPEKILPVVYGVDSRDFSDLTPIGAVASGTTVEFTAKAVSDAVPYLNCHPMTLDGDVWRATVKIPIGEETVQLLTKLEGGSYNVIAKWSVVEAANAAEVKAKAVLVDGRVDPAVMRDCMLGSDYYDHRCSLRAKRSRAGCLVGPVVLKCDPIDLFFQTEDGDGHEGEYDTIEGKERCEIPIHGPKGSKGKSGKLRLYWKTADEEAFTLMATVPVIC</sequence>
<dbReference type="InterPro" id="IPR000938">
    <property type="entry name" value="CAP-Gly_domain"/>
</dbReference>
<feature type="domain" description="CAP-Gly" evidence="2">
    <location>
        <begin position="65"/>
        <end position="103"/>
    </location>
</feature>
<dbReference type="AlphaFoldDB" id="A0A8J6AXJ2"/>
<feature type="region of interest" description="Disordered" evidence="1">
    <location>
        <begin position="115"/>
        <end position="211"/>
    </location>
</feature>
<dbReference type="PANTHER" id="PTHR46333">
    <property type="entry name" value="CYTOKINESIS PROTEIN 3"/>
    <property type="match status" value="1"/>
</dbReference>
<dbReference type="PROSITE" id="PS50245">
    <property type="entry name" value="CAP_GLY_2"/>
    <property type="match status" value="1"/>
</dbReference>
<dbReference type="SUPFAM" id="SSF54001">
    <property type="entry name" value="Cysteine proteinases"/>
    <property type="match status" value="1"/>
</dbReference>
<evidence type="ECO:0000313" key="4">
    <source>
        <dbReference type="Proteomes" id="UP000717585"/>
    </source>
</evidence>
<dbReference type="OrthoDB" id="6129702at2759"/>
<evidence type="ECO:0000256" key="1">
    <source>
        <dbReference type="SAM" id="MobiDB-lite"/>
    </source>
</evidence>
<name>A0A8J6AXJ2_9EUKA</name>
<feature type="compositionally biased region" description="Acidic residues" evidence="1">
    <location>
        <begin position="115"/>
        <end position="180"/>
    </location>
</feature>
<comment type="caution">
    <text evidence="3">The sequence shown here is derived from an EMBL/GenBank/DDBJ whole genome shotgun (WGS) entry which is preliminary data.</text>
</comment>
<dbReference type="SMART" id="SM01052">
    <property type="entry name" value="CAP_GLY"/>
    <property type="match status" value="1"/>
</dbReference>
<dbReference type="SUPFAM" id="SSF74924">
    <property type="entry name" value="Cap-Gly domain"/>
    <property type="match status" value="1"/>
</dbReference>
<dbReference type="InterPro" id="IPR038765">
    <property type="entry name" value="Papain-like_cys_pep_sf"/>
</dbReference>
<dbReference type="Pfam" id="PF01302">
    <property type="entry name" value="CAP_GLY"/>
    <property type="match status" value="1"/>
</dbReference>
<dbReference type="Gene3D" id="3.10.620.30">
    <property type="match status" value="1"/>
</dbReference>
<proteinExistence type="predicted"/>
<keyword evidence="4" id="KW-1185">Reference proteome</keyword>
<feature type="compositionally biased region" description="Acidic residues" evidence="1">
    <location>
        <begin position="190"/>
        <end position="210"/>
    </location>
</feature>
<gene>
    <name evidence="3" type="ORF">J8273_7102</name>
</gene>
<dbReference type="Proteomes" id="UP000717585">
    <property type="component" value="Unassembled WGS sequence"/>
</dbReference>
<dbReference type="Gene3D" id="2.30.30.190">
    <property type="entry name" value="CAP Gly-rich-like domain"/>
    <property type="match status" value="1"/>
</dbReference>
<dbReference type="GO" id="GO:0005737">
    <property type="term" value="C:cytoplasm"/>
    <property type="evidence" value="ECO:0007669"/>
    <property type="project" value="TreeGrafter"/>
</dbReference>
<protein>
    <submittedName>
        <fullName evidence="3">Transglutaminase-like superfamily</fullName>
    </submittedName>
</protein>
<dbReference type="Pfam" id="PF01841">
    <property type="entry name" value="Transglut_core"/>
    <property type="match status" value="1"/>
</dbReference>
<dbReference type="SMART" id="SM00460">
    <property type="entry name" value="TGc"/>
    <property type="match status" value="1"/>
</dbReference>
<dbReference type="InterPro" id="IPR052557">
    <property type="entry name" value="CAP/Cytokinesis_protein"/>
</dbReference>
<accession>A0A8J6AXJ2</accession>
<reference evidence="3" key="1">
    <citation type="submission" date="2021-05" db="EMBL/GenBank/DDBJ databases">
        <title>A free-living protist that lacks canonical eukaryotic 1 DNA replication and segregation systems.</title>
        <authorList>
            <person name="Salas-Leiva D.E."/>
            <person name="Tromer E.C."/>
            <person name="Curtis B.A."/>
            <person name="Jerlstrom-Hultqvist J."/>
            <person name="Kolisko M."/>
            <person name="Yi Z."/>
            <person name="Salas-Leiva J.S."/>
            <person name="Gallot-Lavallee L."/>
            <person name="Kops G.J.P.L."/>
            <person name="Archibald J.M."/>
            <person name="Simpson A.G.B."/>
            <person name="Roger A.J."/>
        </authorList>
    </citation>
    <scope>NUCLEOTIDE SEQUENCE</scope>
    <source>
        <strain evidence="3">BICM</strain>
    </source>
</reference>
<dbReference type="InterPro" id="IPR036859">
    <property type="entry name" value="CAP-Gly_dom_sf"/>
</dbReference>
<evidence type="ECO:0000313" key="3">
    <source>
        <dbReference type="EMBL" id="KAG9390843.1"/>
    </source>
</evidence>
<dbReference type="PANTHER" id="PTHR46333:SF2">
    <property type="entry name" value="CYTOKINESIS PROTEIN 3"/>
    <property type="match status" value="1"/>
</dbReference>
<dbReference type="InterPro" id="IPR002931">
    <property type="entry name" value="Transglutaminase-like"/>
</dbReference>
<dbReference type="EMBL" id="JAHDYR010000062">
    <property type="protein sequence ID" value="KAG9390843.1"/>
    <property type="molecule type" value="Genomic_DNA"/>
</dbReference>
<organism evidence="3 4">
    <name type="scientific">Carpediemonas membranifera</name>
    <dbReference type="NCBI Taxonomy" id="201153"/>
    <lineage>
        <taxon>Eukaryota</taxon>
        <taxon>Metamonada</taxon>
        <taxon>Carpediemonas-like organisms</taxon>
        <taxon>Carpediemonas</taxon>
    </lineage>
</organism>
<evidence type="ECO:0000259" key="2">
    <source>
        <dbReference type="PROSITE" id="PS50245"/>
    </source>
</evidence>